<name>A0AB35HX92_MICTH</name>
<evidence type="ECO:0000256" key="1">
    <source>
        <dbReference type="SAM" id="MobiDB-lite"/>
    </source>
</evidence>
<dbReference type="RefSeq" id="WP_265965485.1">
    <property type="nucleotide sequence ID" value="NZ_FOKT01000009.1"/>
</dbReference>
<organism evidence="2 3">
    <name type="scientific">Microbulbifer thermotolerans</name>
    <dbReference type="NCBI Taxonomy" id="252514"/>
    <lineage>
        <taxon>Bacteria</taxon>
        <taxon>Pseudomonadati</taxon>
        <taxon>Pseudomonadota</taxon>
        <taxon>Gammaproteobacteria</taxon>
        <taxon>Cellvibrionales</taxon>
        <taxon>Microbulbiferaceae</taxon>
        <taxon>Microbulbifer</taxon>
    </lineage>
</organism>
<gene>
    <name evidence="2" type="ORF">OQJ68_05200</name>
</gene>
<accession>A0AB35HX92</accession>
<evidence type="ECO:0000313" key="3">
    <source>
        <dbReference type="Proteomes" id="UP001209730"/>
    </source>
</evidence>
<feature type="region of interest" description="Disordered" evidence="1">
    <location>
        <begin position="1"/>
        <end position="43"/>
    </location>
</feature>
<dbReference type="AlphaFoldDB" id="A0AB35HX92"/>
<feature type="compositionally biased region" description="Basic and acidic residues" evidence="1">
    <location>
        <begin position="31"/>
        <end position="43"/>
    </location>
</feature>
<sequence length="43" mass="4908">MARKVLVNPPPDGKGFSRPDEHPNPLSERLGFNDKEIHRNGRQ</sequence>
<evidence type="ECO:0000313" key="2">
    <source>
        <dbReference type="EMBL" id="MCX2801182.1"/>
    </source>
</evidence>
<protein>
    <submittedName>
        <fullName evidence="2">Uncharacterized protein</fullName>
    </submittedName>
</protein>
<dbReference type="EMBL" id="JAPHQB010000006">
    <property type="protein sequence ID" value="MCX2801182.1"/>
    <property type="molecule type" value="Genomic_DNA"/>
</dbReference>
<dbReference type="Proteomes" id="UP001209730">
    <property type="component" value="Unassembled WGS sequence"/>
</dbReference>
<comment type="caution">
    <text evidence="2">The sequence shown here is derived from an EMBL/GenBank/DDBJ whole genome shotgun (WGS) entry which is preliminary data.</text>
</comment>
<proteinExistence type="predicted"/>
<reference evidence="2" key="1">
    <citation type="submission" date="2022-11" db="EMBL/GenBank/DDBJ databases">
        <title>Chitin-degrading and fungicidal potential of chitinolytic bacterial strains from marine environment of the Pacific Ocean regions.</title>
        <authorList>
            <person name="Pentekhina I."/>
            <person name="Nedashkovskaya O."/>
            <person name="Seitkalieva A."/>
            <person name="Podvolotskaya A."/>
            <person name="Tekutyeva L."/>
            <person name="Balabanova L."/>
        </authorList>
    </citation>
    <scope>NUCLEOTIDE SEQUENCE</scope>
    <source>
        <strain evidence="2">KMM 6838</strain>
    </source>
</reference>